<dbReference type="InterPro" id="IPR002376">
    <property type="entry name" value="Formyl_transf_N"/>
</dbReference>
<name>A0A1Q8QNH6_9FIRM</name>
<keyword evidence="9" id="KW-1185">Reference proteome</keyword>
<dbReference type="STRING" id="1888891.DSOL_3827"/>
<dbReference type="NCBIfam" id="TIGR00639">
    <property type="entry name" value="PurN"/>
    <property type="match status" value="1"/>
</dbReference>
<dbReference type="Gene3D" id="3.40.50.170">
    <property type="entry name" value="Formyl transferase, N-terminal domain"/>
    <property type="match status" value="1"/>
</dbReference>
<dbReference type="PROSITE" id="PS00373">
    <property type="entry name" value="GART"/>
    <property type="match status" value="1"/>
</dbReference>
<feature type="domain" description="Formyl transferase N-terminal" evidence="7">
    <location>
        <begin position="1"/>
        <end position="181"/>
    </location>
</feature>
<dbReference type="InterPro" id="IPR004607">
    <property type="entry name" value="GART"/>
</dbReference>
<dbReference type="RefSeq" id="WP_075366253.1">
    <property type="nucleotide sequence ID" value="NZ_MLBF01000038.1"/>
</dbReference>
<dbReference type="PANTHER" id="PTHR43369:SF2">
    <property type="entry name" value="PHOSPHORIBOSYLGLYCINAMIDE FORMYLTRANSFERASE"/>
    <property type="match status" value="1"/>
</dbReference>
<dbReference type="EMBL" id="MLBF01000038">
    <property type="protein sequence ID" value="OLN28884.1"/>
    <property type="molecule type" value="Genomic_DNA"/>
</dbReference>
<keyword evidence="3 6" id="KW-0658">Purine biosynthesis</keyword>
<comment type="function">
    <text evidence="6">Catalyzes the transfer of a formyl group from 10-formyltetrahydrofolate to 5-phospho-ribosyl-glycinamide (GAR), producing 5-phospho-ribosyl-N-formylglycinamide (FGAR) and tetrahydrofolate.</text>
</comment>
<dbReference type="EC" id="2.1.2.2" evidence="6"/>
<evidence type="ECO:0000313" key="8">
    <source>
        <dbReference type="EMBL" id="OLN28884.1"/>
    </source>
</evidence>
<evidence type="ECO:0000256" key="3">
    <source>
        <dbReference type="ARBA" id="ARBA00022755"/>
    </source>
</evidence>
<protein>
    <recommendedName>
        <fullName evidence="6">Phosphoribosylglycinamide formyltransferase</fullName>
        <ecNumber evidence="6">2.1.2.2</ecNumber>
    </recommendedName>
    <alternativeName>
        <fullName evidence="6">5'-phosphoribosylglycinamide transformylase</fullName>
    </alternativeName>
    <alternativeName>
        <fullName evidence="6">GAR transformylase</fullName>
        <shortName evidence="6">GART</shortName>
    </alternativeName>
</protein>
<feature type="binding site" evidence="6">
    <location>
        <position position="106"/>
    </location>
    <ligand>
        <name>(6R)-10-formyltetrahydrofolate</name>
        <dbReference type="ChEBI" id="CHEBI:195366"/>
    </ligand>
</feature>
<comment type="similarity">
    <text evidence="4 6">Belongs to the GART family.</text>
</comment>
<evidence type="ECO:0000256" key="4">
    <source>
        <dbReference type="ARBA" id="ARBA00038440"/>
    </source>
</evidence>
<dbReference type="GO" id="GO:0005737">
    <property type="term" value="C:cytoplasm"/>
    <property type="evidence" value="ECO:0007669"/>
    <property type="project" value="TreeGrafter"/>
</dbReference>
<dbReference type="GO" id="GO:0006189">
    <property type="term" value="P:'de novo' IMP biosynthetic process"/>
    <property type="evidence" value="ECO:0007669"/>
    <property type="project" value="UniProtKB-UniRule"/>
</dbReference>
<feature type="binding site" evidence="6">
    <location>
        <begin position="11"/>
        <end position="13"/>
    </location>
    <ligand>
        <name>N(1)-(5-phospho-beta-D-ribosyl)glycinamide</name>
        <dbReference type="ChEBI" id="CHEBI:143788"/>
    </ligand>
</feature>
<evidence type="ECO:0000256" key="6">
    <source>
        <dbReference type="HAMAP-Rule" id="MF_01930"/>
    </source>
</evidence>
<dbReference type="OrthoDB" id="9806170at2"/>
<dbReference type="HAMAP" id="MF_01930">
    <property type="entry name" value="PurN"/>
    <property type="match status" value="1"/>
</dbReference>
<dbReference type="GO" id="GO:0004644">
    <property type="term" value="F:phosphoribosylglycinamide formyltransferase activity"/>
    <property type="evidence" value="ECO:0007669"/>
    <property type="project" value="UniProtKB-UniRule"/>
</dbReference>
<comment type="pathway">
    <text evidence="1 6">Purine metabolism; IMP biosynthesis via de novo pathway; N(2)-formyl-N(1)-(5-phospho-D-ribosyl)glycinamide from N(1)-(5-phospho-D-ribosyl)glycinamide (10-formyl THF route): step 1/1.</text>
</comment>
<dbReference type="PANTHER" id="PTHR43369">
    <property type="entry name" value="PHOSPHORIBOSYLGLYCINAMIDE FORMYLTRANSFERASE"/>
    <property type="match status" value="1"/>
</dbReference>
<dbReference type="InterPro" id="IPR036477">
    <property type="entry name" value="Formyl_transf_N_sf"/>
</dbReference>
<dbReference type="Pfam" id="PF00551">
    <property type="entry name" value="Formyl_trans_N"/>
    <property type="match status" value="1"/>
</dbReference>
<dbReference type="InterPro" id="IPR001555">
    <property type="entry name" value="GART_AS"/>
</dbReference>
<gene>
    <name evidence="6" type="primary">purN</name>
    <name evidence="8" type="ORF">DSOL_3827</name>
</gene>
<accession>A0A1Q8QNH6</accession>
<dbReference type="UniPathway" id="UPA00074">
    <property type="reaction ID" value="UER00126"/>
</dbReference>
<comment type="catalytic activity">
    <reaction evidence="5 6">
        <text>N(1)-(5-phospho-beta-D-ribosyl)glycinamide + (6R)-10-formyltetrahydrofolate = N(2)-formyl-N(1)-(5-phospho-beta-D-ribosyl)glycinamide + (6S)-5,6,7,8-tetrahydrofolate + H(+)</text>
        <dbReference type="Rhea" id="RHEA:15053"/>
        <dbReference type="ChEBI" id="CHEBI:15378"/>
        <dbReference type="ChEBI" id="CHEBI:57453"/>
        <dbReference type="ChEBI" id="CHEBI:143788"/>
        <dbReference type="ChEBI" id="CHEBI:147286"/>
        <dbReference type="ChEBI" id="CHEBI:195366"/>
        <dbReference type="EC" id="2.1.2.2"/>
    </reaction>
</comment>
<comment type="caution">
    <text evidence="6">Lacks conserved residue(s) required for the propagation of feature annotation.</text>
</comment>
<keyword evidence="2 6" id="KW-0808">Transferase</keyword>
<feature type="binding site" evidence="6">
    <location>
        <position position="64"/>
    </location>
    <ligand>
        <name>(6R)-10-formyltetrahydrofolate</name>
        <dbReference type="ChEBI" id="CHEBI:195366"/>
    </ligand>
</feature>
<comment type="caution">
    <text evidence="8">The sequence shown here is derived from an EMBL/GenBank/DDBJ whole genome shotgun (WGS) entry which is preliminary data.</text>
</comment>
<evidence type="ECO:0000313" key="9">
    <source>
        <dbReference type="Proteomes" id="UP000186102"/>
    </source>
</evidence>
<dbReference type="CDD" id="cd08645">
    <property type="entry name" value="FMT_core_GART"/>
    <property type="match status" value="1"/>
</dbReference>
<evidence type="ECO:0000256" key="1">
    <source>
        <dbReference type="ARBA" id="ARBA00005054"/>
    </source>
</evidence>
<reference evidence="8 9" key="1">
    <citation type="submission" date="2016-09" db="EMBL/GenBank/DDBJ databases">
        <title>Complete genome of Desulfosporosinus sp. OL.</title>
        <authorList>
            <person name="Mardanov A."/>
            <person name="Beletsky A."/>
            <person name="Panova A."/>
            <person name="Karnachuk O."/>
            <person name="Ravin N."/>
        </authorList>
    </citation>
    <scope>NUCLEOTIDE SEQUENCE [LARGE SCALE GENOMIC DNA]</scope>
    <source>
        <strain evidence="8 9">OL</strain>
    </source>
</reference>
<feature type="active site" description="Proton donor" evidence="6">
    <location>
        <position position="108"/>
    </location>
</feature>
<evidence type="ECO:0000259" key="7">
    <source>
        <dbReference type="Pfam" id="PF00551"/>
    </source>
</evidence>
<evidence type="ECO:0000256" key="2">
    <source>
        <dbReference type="ARBA" id="ARBA00022679"/>
    </source>
</evidence>
<dbReference type="Proteomes" id="UP000186102">
    <property type="component" value="Unassembled WGS sequence"/>
</dbReference>
<evidence type="ECO:0000256" key="5">
    <source>
        <dbReference type="ARBA" id="ARBA00047664"/>
    </source>
</evidence>
<organism evidence="8 9">
    <name type="scientific">Desulfosporosinus metallidurans</name>
    <dbReference type="NCBI Taxonomy" id="1888891"/>
    <lineage>
        <taxon>Bacteria</taxon>
        <taxon>Bacillati</taxon>
        <taxon>Bacillota</taxon>
        <taxon>Clostridia</taxon>
        <taxon>Eubacteriales</taxon>
        <taxon>Desulfitobacteriaceae</taxon>
        <taxon>Desulfosporosinus</taxon>
    </lineage>
</organism>
<proteinExistence type="inferred from homology"/>
<dbReference type="SUPFAM" id="SSF53328">
    <property type="entry name" value="Formyltransferase"/>
    <property type="match status" value="1"/>
</dbReference>
<sequence>MRTAILASGRGSNLQALIEACQNGSLPIEIVAVGSDQLETGALKRAEAAGIPTRVFLVRDYPHRQAQEEDLLIWMRENRVELLLLAGYMRVLGSEFIRQANFPVVNIHPSLLPAFPGLHAQRQAVEYGVKVSGCTVHLVDEGLDSGPIILQEAVPVLPGDTEESLAQRILVVEHRIYPEAVRLLVLGKVERTGRRVQILQKEGLA</sequence>
<dbReference type="AlphaFoldDB" id="A0A1Q8QNH6"/>
<feature type="site" description="Raises pKa of active site His" evidence="6">
    <location>
        <position position="144"/>
    </location>
</feature>